<evidence type="ECO:0000256" key="1">
    <source>
        <dbReference type="SAM" id="MobiDB-lite"/>
    </source>
</evidence>
<proteinExistence type="predicted"/>
<evidence type="ECO:0000313" key="3">
    <source>
        <dbReference type="EMBL" id="HIV08510.1"/>
    </source>
</evidence>
<dbReference type="InterPro" id="IPR040982">
    <property type="entry name" value="DNA_pol3_finger"/>
</dbReference>
<sequence>MPPSPPAAAPPPAAPSPTPSASPTSTPLAHGLRPEPFFFRAAPTFPLETDTRVAIDVRQWARISYATEVDTAQLLGVDDENTPEHSAVQDALDELRRRLDASRRVARPLDLAAIPLDDPAIFDAFTAGDTDGIPAFQSLPMRDALREMRPRTLNDLAHLYVLTLPGPCLF</sequence>
<protein>
    <recommendedName>
        <fullName evidence="2">DNA polymerase III alpha subunit finger domain-containing protein</fullName>
    </recommendedName>
</protein>
<gene>
    <name evidence="3" type="ORF">IAC79_00140</name>
</gene>
<feature type="non-terminal residue" evidence="3">
    <location>
        <position position="170"/>
    </location>
</feature>
<feature type="region of interest" description="Disordered" evidence="1">
    <location>
        <begin position="1"/>
        <end position="32"/>
    </location>
</feature>
<reference evidence="3" key="2">
    <citation type="journal article" date="2021" name="PeerJ">
        <title>Extensive microbial diversity within the chicken gut microbiome revealed by metagenomics and culture.</title>
        <authorList>
            <person name="Gilroy R."/>
            <person name="Ravi A."/>
            <person name="Getino M."/>
            <person name="Pursley I."/>
            <person name="Horton D.L."/>
            <person name="Alikhan N.F."/>
            <person name="Baker D."/>
            <person name="Gharbi K."/>
            <person name="Hall N."/>
            <person name="Watson M."/>
            <person name="Adriaenssens E.M."/>
            <person name="Foster-Nyarko E."/>
            <person name="Jarju S."/>
            <person name="Secka A."/>
            <person name="Antonio M."/>
            <person name="Oren A."/>
            <person name="Chaudhuri R.R."/>
            <person name="La Ragione R."/>
            <person name="Hildebrand F."/>
            <person name="Pallen M.J."/>
        </authorList>
    </citation>
    <scope>NUCLEOTIDE SEQUENCE</scope>
    <source>
        <strain evidence="3">35461</strain>
    </source>
</reference>
<dbReference type="InterPro" id="IPR004805">
    <property type="entry name" value="DnaE2/DnaE/PolC"/>
</dbReference>
<evidence type="ECO:0000259" key="2">
    <source>
        <dbReference type="Pfam" id="PF17657"/>
    </source>
</evidence>
<dbReference type="EMBL" id="DVOR01000006">
    <property type="protein sequence ID" value="HIV08510.1"/>
    <property type="molecule type" value="Genomic_DNA"/>
</dbReference>
<name>A0A9D1NM62_9BACT</name>
<dbReference type="Proteomes" id="UP000886845">
    <property type="component" value="Unassembled WGS sequence"/>
</dbReference>
<dbReference type="AlphaFoldDB" id="A0A9D1NM62"/>
<organism evidence="3 4">
    <name type="scientific">Candidatus Spyradenecus faecavium</name>
    <dbReference type="NCBI Taxonomy" id="2840947"/>
    <lineage>
        <taxon>Bacteria</taxon>
        <taxon>Pseudomonadati</taxon>
        <taxon>Lentisphaerota</taxon>
        <taxon>Lentisphaeria</taxon>
        <taxon>Lentisphaerales</taxon>
        <taxon>Lentisphaeraceae</taxon>
        <taxon>Lentisphaeraceae incertae sedis</taxon>
        <taxon>Candidatus Spyradenecus</taxon>
    </lineage>
</organism>
<dbReference type="GO" id="GO:0006260">
    <property type="term" value="P:DNA replication"/>
    <property type="evidence" value="ECO:0007669"/>
    <property type="project" value="InterPro"/>
</dbReference>
<feature type="compositionally biased region" description="Pro residues" evidence="1">
    <location>
        <begin position="1"/>
        <end position="20"/>
    </location>
</feature>
<accession>A0A9D1NM62</accession>
<dbReference type="Pfam" id="PF17657">
    <property type="entry name" value="DNA_pol3_finger"/>
    <property type="match status" value="1"/>
</dbReference>
<dbReference type="PANTHER" id="PTHR32294">
    <property type="entry name" value="DNA POLYMERASE III SUBUNIT ALPHA"/>
    <property type="match status" value="1"/>
</dbReference>
<reference evidence="3" key="1">
    <citation type="submission" date="2020-10" db="EMBL/GenBank/DDBJ databases">
        <authorList>
            <person name="Gilroy R."/>
        </authorList>
    </citation>
    <scope>NUCLEOTIDE SEQUENCE</scope>
    <source>
        <strain evidence="3">35461</strain>
    </source>
</reference>
<dbReference type="GO" id="GO:0008408">
    <property type="term" value="F:3'-5' exonuclease activity"/>
    <property type="evidence" value="ECO:0007669"/>
    <property type="project" value="InterPro"/>
</dbReference>
<evidence type="ECO:0000313" key="4">
    <source>
        <dbReference type="Proteomes" id="UP000886845"/>
    </source>
</evidence>
<comment type="caution">
    <text evidence="3">The sequence shown here is derived from an EMBL/GenBank/DDBJ whole genome shotgun (WGS) entry which is preliminary data.</text>
</comment>
<feature type="domain" description="DNA polymerase III alpha subunit finger" evidence="2">
    <location>
        <begin position="102"/>
        <end position="167"/>
    </location>
</feature>